<evidence type="ECO:0000313" key="2">
    <source>
        <dbReference type="Proteomes" id="UP000199064"/>
    </source>
</evidence>
<accession>A0A1H4LCL8</accession>
<organism evidence="1 2">
    <name type="scientific">Nitratireductor aquibiodomus</name>
    <dbReference type="NCBI Taxonomy" id="204799"/>
    <lineage>
        <taxon>Bacteria</taxon>
        <taxon>Pseudomonadati</taxon>
        <taxon>Pseudomonadota</taxon>
        <taxon>Alphaproteobacteria</taxon>
        <taxon>Hyphomicrobiales</taxon>
        <taxon>Phyllobacteriaceae</taxon>
        <taxon>Nitratireductor</taxon>
    </lineage>
</organism>
<dbReference type="AlphaFoldDB" id="A0A1H4LCL8"/>
<reference evidence="2" key="1">
    <citation type="submission" date="2016-10" db="EMBL/GenBank/DDBJ databases">
        <authorList>
            <person name="Varghese N."/>
            <person name="Submissions S."/>
        </authorList>
    </citation>
    <scope>NUCLEOTIDE SEQUENCE [LARGE SCALE GENOMIC DNA]</scope>
    <source>
        <strain evidence="2">ES.061</strain>
    </source>
</reference>
<dbReference type="EMBL" id="FNSL01000001">
    <property type="protein sequence ID" value="SEB68481.1"/>
    <property type="molecule type" value="Genomic_DNA"/>
</dbReference>
<sequence length="189" mass="21366">MAEDKKTIFIGTISYLLSHRNYRDFISGGLNVNQLPVLSDAISKIQADLEKIDPINLHHRGGSIAHSESAPKDLMRLATVEPFQFSIQDFFIQSVSFESGSVYAKVQIGAFLIFTAYQGLADYKDVKEGFAELRKDIIEIVNIAFEVDGAGPVEGERPEDDAEIRYYFVQPRRIEEEALRRRLPPENDV</sequence>
<name>A0A1H4LCL8_9HYPH</name>
<proteinExistence type="predicted"/>
<dbReference type="RefSeq" id="WP_090329169.1">
    <property type="nucleotide sequence ID" value="NZ_FNSL01000001.1"/>
</dbReference>
<dbReference type="Proteomes" id="UP000199064">
    <property type="component" value="Unassembled WGS sequence"/>
</dbReference>
<evidence type="ECO:0000313" key="1">
    <source>
        <dbReference type="EMBL" id="SEB68481.1"/>
    </source>
</evidence>
<protein>
    <submittedName>
        <fullName evidence="1">Uncharacterized protein</fullName>
    </submittedName>
</protein>
<keyword evidence="2" id="KW-1185">Reference proteome</keyword>
<gene>
    <name evidence="1" type="ORF">SAMN05216452_2762</name>
</gene>